<reference evidence="3 4" key="1">
    <citation type="submission" date="2019-07" db="EMBL/GenBank/DDBJ databases">
        <title>Whole genome shotgun sequence of Methylobacterium haplocladii NBRC 107714.</title>
        <authorList>
            <person name="Hosoyama A."/>
            <person name="Uohara A."/>
            <person name="Ohji S."/>
            <person name="Ichikawa N."/>
        </authorList>
    </citation>
    <scope>NUCLEOTIDE SEQUENCE [LARGE SCALE GENOMIC DNA]</scope>
    <source>
        <strain evidence="3 4">NBRC 107714</strain>
    </source>
</reference>
<dbReference type="AlphaFoldDB" id="A0A512ILN3"/>
<evidence type="ECO:0000256" key="1">
    <source>
        <dbReference type="SAM" id="MobiDB-lite"/>
    </source>
</evidence>
<comment type="caution">
    <text evidence="3">The sequence shown here is derived from an EMBL/GenBank/DDBJ whole genome shotgun (WGS) entry which is preliminary data.</text>
</comment>
<feature type="region of interest" description="Disordered" evidence="1">
    <location>
        <begin position="91"/>
        <end position="120"/>
    </location>
</feature>
<keyword evidence="2" id="KW-0732">Signal</keyword>
<organism evidence="3 4">
    <name type="scientific">Methylobacterium haplocladii</name>
    <dbReference type="NCBI Taxonomy" id="1176176"/>
    <lineage>
        <taxon>Bacteria</taxon>
        <taxon>Pseudomonadati</taxon>
        <taxon>Pseudomonadota</taxon>
        <taxon>Alphaproteobacteria</taxon>
        <taxon>Hyphomicrobiales</taxon>
        <taxon>Methylobacteriaceae</taxon>
        <taxon>Methylobacterium</taxon>
    </lineage>
</organism>
<feature type="chain" id="PRO_5022235732" description="Secreted protein" evidence="2">
    <location>
        <begin position="38"/>
        <end position="120"/>
    </location>
</feature>
<protein>
    <recommendedName>
        <fullName evidence="5">Secreted protein</fullName>
    </recommendedName>
</protein>
<sequence length="120" mass="12422">MASDPLTLRTRQRGLCVRKLVLAVLAGSCLIAGPARADDEPLFLRIRPNDDVAVAARARALREEVWARSDRRARIAIASVCTGCLKPLAAPSPAGGAEPDIATTGSISNPPSAPATAGDP</sequence>
<evidence type="ECO:0000313" key="4">
    <source>
        <dbReference type="Proteomes" id="UP000321258"/>
    </source>
</evidence>
<feature type="signal peptide" evidence="2">
    <location>
        <begin position="1"/>
        <end position="37"/>
    </location>
</feature>
<evidence type="ECO:0008006" key="5">
    <source>
        <dbReference type="Google" id="ProtNLM"/>
    </source>
</evidence>
<gene>
    <name evidence="3" type="ORF">MHA02_10180</name>
</gene>
<dbReference type="Proteomes" id="UP000321258">
    <property type="component" value="Unassembled WGS sequence"/>
</dbReference>
<name>A0A512ILN3_9HYPH</name>
<evidence type="ECO:0000313" key="3">
    <source>
        <dbReference type="EMBL" id="GEO98630.1"/>
    </source>
</evidence>
<dbReference type="EMBL" id="BJZT01000008">
    <property type="protein sequence ID" value="GEO98630.1"/>
    <property type="molecule type" value="Genomic_DNA"/>
</dbReference>
<keyword evidence="4" id="KW-1185">Reference proteome</keyword>
<proteinExistence type="predicted"/>
<accession>A0A512ILN3</accession>
<evidence type="ECO:0000256" key="2">
    <source>
        <dbReference type="SAM" id="SignalP"/>
    </source>
</evidence>